<name>A0A392UUM3_9FABA</name>
<dbReference type="AlphaFoldDB" id="A0A392UUM3"/>
<evidence type="ECO:0000313" key="2">
    <source>
        <dbReference type="EMBL" id="MCI78822.1"/>
    </source>
</evidence>
<feature type="compositionally biased region" description="Basic and acidic residues" evidence="1">
    <location>
        <begin position="65"/>
        <end position="75"/>
    </location>
</feature>
<organism evidence="2 3">
    <name type="scientific">Trifolium medium</name>
    <dbReference type="NCBI Taxonomy" id="97028"/>
    <lineage>
        <taxon>Eukaryota</taxon>
        <taxon>Viridiplantae</taxon>
        <taxon>Streptophyta</taxon>
        <taxon>Embryophyta</taxon>
        <taxon>Tracheophyta</taxon>
        <taxon>Spermatophyta</taxon>
        <taxon>Magnoliopsida</taxon>
        <taxon>eudicotyledons</taxon>
        <taxon>Gunneridae</taxon>
        <taxon>Pentapetalae</taxon>
        <taxon>rosids</taxon>
        <taxon>fabids</taxon>
        <taxon>Fabales</taxon>
        <taxon>Fabaceae</taxon>
        <taxon>Papilionoideae</taxon>
        <taxon>50 kb inversion clade</taxon>
        <taxon>NPAAA clade</taxon>
        <taxon>Hologalegina</taxon>
        <taxon>IRL clade</taxon>
        <taxon>Trifolieae</taxon>
        <taxon>Trifolium</taxon>
    </lineage>
</organism>
<comment type="caution">
    <text evidence="2">The sequence shown here is derived from an EMBL/GenBank/DDBJ whole genome shotgun (WGS) entry which is preliminary data.</text>
</comment>
<proteinExistence type="predicted"/>
<evidence type="ECO:0000313" key="3">
    <source>
        <dbReference type="Proteomes" id="UP000265520"/>
    </source>
</evidence>
<accession>A0A392UUM3</accession>
<sequence>MKVQPKDAAIKDTTTLKTGTLDLDNVRVGDVVLKFGEFSEKGARVAKQTEGSGPKEGTSKMSDNASKEGDGRKLV</sequence>
<feature type="region of interest" description="Disordered" evidence="1">
    <location>
        <begin position="42"/>
        <end position="75"/>
    </location>
</feature>
<protein>
    <submittedName>
        <fullName evidence="2">Uncharacterized protein</fullName>
    </submittedName>
</protein>
<keyword evidence="3" id="KW-1185">Reference proteome</keyword>
<dbReference type="EMBL" id="LXQA010959848">
    <property type="protein sequence ID" value="MCI78822.1"/>
    <property type="molecule type" value="Genomic_DNA"/>
</dbReference>
<evidence type="ECO:0000256" key="1">
    <source>
        <dbReference type="SAM" id="MobiDB-lite"/>
    </source>
</evidence>
<dbReference type="Proteomes" id="UP000265520">
    <property type="component" value="Unassembled WGS sequence"/>
</dbReference>
<feature type="non-terminal residue" evidence="2">
    <location>
        <position position="75"/>
    </location>
</feature>
<reference evidence="2 3" key="1">
    <citation type="journal article" date="2018" name="Front. Plant Sci.">
        <title>Red Clover (Trifolium pratense) and Zigzag Clover (T. medium) - A Picture of Genomic Similarities and Differences.</title>
        <authorList>
            <person name="Dluhosova J."/>
            <person name="Istvanek J."/>
            <person name="Nedelnik J."/>
            <person name="Repkova J."/>
        </authorList>
    </citation>
    <scope>NUCLEOTIDE SEQUENCE [LARGE SCALE GENOMIC DNA]</scope>
    <source>
        <strain evidence="3">cv. 10/8</strain>
        <tissue evidence="2">Leaf</tissue>
    </source>
</reference>
<gene>
    <name evidence="2" type="ORF">A2U01_0100093</name>
</gene>